<dbReference type="PANTHER" id="PTHR11080">
    <property type="entry name" value="PYRAZINAMIDASE/NICOTINAMIDASE"/>
    <property type="match status" value="1"/>
</dbReference>
<evidence type="ECO:0000259" key="9">
    <source>
        <dbReference type="Pfam" id="PF00857"/>
    </source>
</evidence>
<proteinExistence type="inferred from homology"/>
<dbReference type="Gene3D" id="3.40.50.850">
    <property type="entry name" value="Isochorismatase-like"/>
    <property type="match status" value="1"/>
</dbReference>
<evidence type="ECO:0000256" key="3">
    <source>
        <dbReference type="ARBA" id="ARBA00022723"/>
    </source>
</evidence>
<keyword evidence="2" id="KW-0662">Pyridine nucleotide biosynthesis</keyword>
<evidence type="ECO:0000256" key="2">
    <source>
        <dbReference type="ARBA" id="ARBA00022642"/>
    </source>
</evidence>
<dbReference type="InterPro" id="IPR036380">
    <property type="entry name" value="Isochorismatase-like_sf"/>
</dbReference>
<dbReference type="CDD" id="cd01011">
    <property type="entry name" value="nicotinamidase"/>
    <property type="match status" value="1"/>
</dbReference>
<evidence type="ECO:0000313" key="10">
    <source>
        <dbReference type="EMBL" id="EHM41980.1"/>
    </source>
</evidence>
<evidence type="ECO:0000256" key="4">
    <source>
        <dbReference type="ARBA" id="ARBA00022801"/>
    </source>
</evidence>
<dbReference type="PATRIC" id="fig|1002364.3.peg.2392"/>
<dbReference type="EC" id="3.5.1.19" evidence="6"/>
<dbReference type="GO" id="GO:0046872">
    <property type="term" value="F:metal ion binding"/>
    <property type="evidence" value="ECO:0007669"/>
    <property type="project" value="UniProtKB-KW"/>
</dbReference>
<dbReference type="InterPro" id="IPR000868">
    <property type="entry name" value="Isochorismatase-like_dom"/>
</dbReference>
<keyword evidence="3" id="KW-0479">Metal-binding</keyword>
<comment type="similarity">
    <text evidence="1">Belongs to the isochorismatase family.</text>
</comment>
<protein>
    <recommendedName>
        <fullName evidence="8">Nicotinamidase</fullName>
        <ecNumber evidence="6">3.5.1.19</ecNumber>
    </recommendedName>
    <alternativeName>
        <fullName evidence="7">Nicotinamide deamidase</fullName>
    </alternativeName>
</protein>
<dbReference type="HOGENOM" id="CLU_068979_13_1_6"/>
<organism evidence="10 11">
    <name type="scientific">Hafnia alvei ATCC 51873</name>
    <dbReference type="NCBI Taxonomy" id="1002364"/>
    <lineage>
        <taxon>Bacteria</taxon>
        <taxon>Pseudomonadati</taxon>
        <taxon>Pseudomonadota</taxon>
        <taxon>Gammaproteobacteria</taxon>
        <taxon>Enterobacterales</taxon>
        <taxon>Hafniaceae</taxon>
        <taxon>Hafnia</taxon>
    </lineage>
</organism>
<dbReference type="Proteomes" id="UP000005959">
    <property type="component" value="Unassembled WGS sequence"/>
</dbReference>
<dbReference type="AlphaFoldDB" id="G9Y7K5"/>
<comment type="caution">
    <text evidence="10">The sequence shown here is derived from an EMBL/GenBank/DDBJ whole genome shotgun (WGS) entry which is preliminary data.</text>
</comment>
<evidence type="ECO:0000256" key="7">
    <source>
        <dbReference type="ARBA" id="ARBA00043224"/>
    </source>
</evidence>
<reference evidence="10 11" key="1">
    <citation type="submission" date="2011-08" db="EMBL/GenBank/DDBJ databases">
        <authorList>
            <person name="Weinstock G."/>
            <person name="Sodergren E."/>
            <person name="Clifton S."/>
            <person name="Fulton L."/>
            <person name="Fulton B."/>
            <person name="Courtney L."/>
            <person name="Fronick C."/>
            <person name="Harrison M."/>
            <person name="Strong C."/>
            <person name="Farmer C."/>
            <person name="Delahaunty K."/>
            <person name="Markovic C."/>
            <person name="Hall O."/>
            <person name="Minx P."/>
            <person name="Tomlinson C."/>
            <person name="Mitreva M."/>
            <person name="Hou S."/>
            <person name="Chen J."/>
            <person name="Wollam A."/>
            <person name="Pepin K.H."/>
            <person name="Johnson M."/>
            <person name="Bhonagiri V."/>
            <person name="Zhang X."/>
            <person name="Suruliraj S."/>
            <person name="Warren W."/>
            <person name="Chinwalla A."/>
            <person name="Mardis E.R."/>
            <person name="Wilson R.K."/>
        </authorList>
    </citation>
    <scope>NUCLEOTIDE SEQUENCE [LARGE SCALE GENOMIC DNA]</scope>
    <source>
        <strain evidence="10 11">ATCC 51873</strain>
    </source>
</reference>
<dbReference type="InterPro" id="IPR052347">
    <property type="entry name" value="Isochorismatase_Nicotinamidase"/>
</dbReference>
<dbReference type="EMBL" id="AGCI01000062">
    <property type="protein sequence ID" value="EHM41980.1"/>
    <property type="molecule type" value="Genomic_DNA"/>
</dbReference>
<evidence type="ECO:0000256" key="6">
    <source>
        <dbReference type="ARBA" id="ARBA00039017"/>
    </source>
</evidence>
<keyword evidence="4" id="KW-0378">Hydrolase</keyword>
<feature type="domain" description="Isochorismatase-like" evidence="9">
    <location>
        <begin position="11"/>
        <end position="213"/>
    </location>
</feature>
<evidence type="ECO:0000256" key="5">
    <source>
        <dbReference type="ARBA" id="ARBA00037900"/>
    </source>
</evidence>
<dbReference type="SUPFAM" id="SSF52499">
    <property type="entry name" value="Isochorismatase-like hydrolases"/>
    <property type="match status" value="1"/>
</dbReference>
<sequence length="217" mass="23529">MTMKKELPMSAALLLIDLQNDFCPHGALAVSEGDRVIPIALKAIDIAQHQGMPIVATQDWHPAHHGSFASQSGGNVGEVGELAGLAQVWWPDHCVQGSTGAQFHPSLDSNAFDHVVQKGTDESIDSYSAFFDNGQKASTELHQWLQHHQIDKLYIMGLATDYCVKFSVLDALQLGYQVVVITDGCRGVNIHPDDSSAALQEMQAHGAALCRLDEIAF</sequence>
<dbReference type="NCBIfam" id="NF008623">
    <property type="entry name" value="PRK11609.1"/>
    <property type="match status" value="1"/>
</dbReference>
<dbReference type="PANTHER" id="PTHR11080:SF2">
    <property type="entry name" value="LD05707P"/>
    <property type="match status" value="1"/>
</dbReference>
<dbReference type="FunFam" id="3.40.50.850:FF:000006">
    <property type="entry name" value="Bifunctional pyrazinamidase/nicotinamidase"/>
    <property type="match status" value="1"/>
</dbReference>
<dbReference type="GO" id="GO:0019363">
    <property type="term" value="P:pyridine nucleotide biosynthetic process"/>
    <property type="evidence" value="ECO:0007669"/>
    <property type="project" value="UniProtKB-KW"/>
</dbReference>
<accession>G9Y7K5</accession>
<comment type="pathway">
    <text evidence="5">Cofactor biosynthesis; nicotinate biosynthesis; nicotinate from nicotinamide: step 1/1.</text>
</comment>
<evidence type="ECO:0000256" key="1">
    <source>
        <dbReference type="ARBA" id="ARBA00006336"/>
    </source>
</evidence>
<name>G9Y7K5_HAFAL</name>
<evidence type="ECO:0000313" key="11">
    <source>
        <dbReference type="Proteomes" id="UP000005959"/>
    </source>
</evidence>
<dbReference type="Pfam" id="PF00857">
    <property type="entry name" value="Isochorismatase"/>
    <property type="match status" value="1"/>
</dbReference>
<evidence type="ECO:0000256" key="8">
    <source>
        <dbReference type="ARBA" id="ARBA00072277"/>
    </source>
</evidence>
<gene>
    <name evidence="10" type="ORF">HMPREF0454_02657</name>
</gene>
<dbReference type="GO" id="GO:0008936">
    <property type="term" value="F:nicotinamidase activity"/>
    <property type="evidence" value="ECO:0007669"/>
    <property type="project" value="UniProtKB-EC"/>
</dbReference>